<feature type="non-terminal residue" evidence="12">
    <location>
        <position position="1"/>
    </location>
</feature>
<dbReference type="Pfam" id="PF00365">
    <property type="entry name" value="PFK"/>
    <property type="match status" value="1"/>
</dbReference>
<dbReference type="InterPro" id="IPR036443">
    <property type="entry name" value="Znf_RanBP2_sf"/>
</dbReference>
<keyword evidence="7" id="KW-0460">Magnesium</keyword>
<sequence>MGHSWVASRELRGNEHCVTCGASVQSHSTSGRWRESKALLDSFLGDRNWGSRSNLKSSQAWCSARSSATQVVQVSGIPWKAALDILGKVREDRIQEDATLLATVAVTGLRTFAISDHRRPLLVREVAQETYSRYLQMWSALSSMLRRDRVQMQSVPPVRPNTPIPKTGKYVKPHLKEVYKFFRDEWVNCNVFRSPGPMQLDSSGDVGPLSERPITLLADYFSVDELKQIVQPRAQPAPLVMCKEPLVVRDGRLRENLSLLEQERLNYEPALPGYLRDRVTWQEDELAPHSCDNIEELVQSFPLIHSHVCAIRLVPPIAAEGDEVETLMSERSPTSTMRQTAAASDCGKPMTVGIVFASSQVPGYHPVIAGMAFRGQPNSSASFVGHCLSDLRDSTFGDLRGFSGVRLRGFASAFSAKCDHAVQGIPVLATFPRPAYARSKATTRKGAYLCFLVAIKYNRVASTRFGFIMCTGNSDIQDLYFTRENVSSRLLHPDMPGERVTFEIGYEGRRMVARNVRPFGEDKHTQAAMMANSHRARYERGYDEEDTSRDWNCPSCNERNFLKRNVCFKCQTPKPIVEDPAGGPAAAAAAVPPRRTLSPHAGARAIREALAGGRGAPAEKEGGSDESSSPSSAKKKNDKKQKKRKKSSSESSSSSRAKKKAKRSHKKHKHKKHGSSSSGDSVKSSKSRSSSSGCVMEEPAHQPAQPASDNPVNPDIDRAKKEALEQLLKLKSVESREQRMKEWRELLRHWHPDKNPHRTEVATAVFQFLQKGKPMLEGSNEAAKQPRKPPQWLGVIRADGVQYSDLLCQFGDPSTLAFKDHLQAAIETISRHKLDGLVMVGNEANQVDSAFLAEACAASRLSTRVIGVPVSLDCNFPFVQQTIGFDTVTRTLSAFIGTIGNLVKTSRNMWIFVRTMGDAWSHVAVQIALQTHVHMVLLSGSQLLGQYLVNIVSCLCDLIVKRHDAGEDYGIIMLPVGFVNDILELRILFSELMEVMSKDHYEQSWESIPKIAARLKPATAALFDVIPRDVQFEICFGGRERYMNKIDFSTISTDRLLLRFVEMELLRRRQLGHISK</sequence>
<dbReference type="SUPFAM" id="SSF90209">
    <property type="entry name" value="Ran binding protein zinc finger-like"/>
    <property type="match status" value="1"/>
</dbReference>
<evidence type="ECO:0000256" key="7">
    <source>
        <dbReference type="ARBA" id="ARBA00022842"/>
    </source>
</evidence>
<dbReference type="PANTHER" id="PTHR43650:SF1">
    <property type="entry name" value="PYROPHOSPHATE--FRUCTOSE 6-PHOSPHATE 1-PHOSPHOTRANSFERASE SUBUNIT BETA 2"/>
    <property type="match status" value="1"/>
</dbReference>
<evidence type="ECO:0000256" key="3">
    <source>
        <dbReference type="ARBA" id="ARBA00022723"/>
    </source>
</evidence>
<keyword evidence="4 9" id="KW-0863">Zinc-finger</keyword>
<proteinExistence type="predicted"/>
<dbReference type="Gene3D" id="1.10.287.110">
    <property type="entry name" value="DnaJ domain"/>
    <property type="match status" value="1"/>
</dbReference>
<evidence type="ECO:0000256" key="2">
    <source>
        <dbReference type="ARBA" id="ARBA00022679"/>
    </source>
</evidence>
<feature type="region of interest" description="Disordered" evidence="10">
    <location>
        <begin position="578"/>
        <end position="599"/>
    </location>
</feature>
<evidence type="ECO:0000256" key="9">
    <source>
        <dbReference type="PROSITE-ProRule" id="PRU00322"/>
    </source>
</evidence>
<dbReference type="SMART" id="SM00547">
    <property type="entry name" value="ZnF_RBZ"/>
    <property type="match status" value="1"/>
</dbReference>
<dbReference type="SUPFAM" id="SSF46565">
    <property type="entry name" value="Chaperone J-domain"/>
    <property type="match status" value="1"/>
</dbReference>
<gene>
    <name evidence="12" type="primary">pfp</name>
    <name evidence="12" type="ORF">SNEC2469_LOCUS25398</name>
</gene>
<evidence type="ECO:0000259" key="11">
    <source>
        <dbReference type="PROSITE" id="PS50199"/>
    </source>
</evidence>
<dbReference type="GO" id="GO:0009749">
    <property type="term" value="P:response to glucose"/>
    <property type="evidence" value="ECO:0007669"/>
    <property type="project" value="TreeGrafter"/>
</dbReference>
<dbReference type="PANTHER" id="PTHR43650">
    <property type="entry name" value="PYROPHOSPHATE--FRUCTOSE 6-PHOSPHATE 1-PHOSPHOTRANSFERASE"/>
    <property type="match status" value="1"/>
</dbReference>
<evidence type="ECO:0000256" key="1">
    <source>
        <dbReference type="ARBA" id="ARBA00022490"/>
    </source>
</evidence>
<dbReference type="UniPathway" id="UPA00109">
    <property type="reaction ID" value="UER00182"/>
</dbReference>
<evidence type="ECO:0000256" key="10">
    <source>
        <dbReference type="SAM" id="MobiDB-lite"/>
    </source>
</evidence>
<evidence type="ECO:0000313" key="12">
    <source>
        <dbReference type="EMBL" id="CAE7839647.1"/>
    </source>
</evidence>
<dbReference type="Proteomes" id="UP000601435">
    <property type="component" value="Unassembled WGS sequence"/>
</dbReference>
<organism evidence="12 13">
    <name type="scientific">Symbiodinium necroappetens</name>
    <dbReference type="NCBI Taxonomy" id="1628268"/>
    <lineage>
        <taxon>Eukaryota</taxon>
        <taxon>Sar</taxon>
        <taxon>Alveolata</taxon>
        <taxon>Dinophyceae</taxon>
        <taxon>Suessiales</taxon>
        <taxon>Symbiodiniaceae</taxon>
        <taxon>Symbiodinium</taxon>
    </lineage>
</organism>
<dbReference type="Gene3D" id="4.10.1060.10">
    <property type="entry name" value="Zinc finger, RanBP2-type"/>
    <property type="match status" value="1"/>
</dbReference>
<comment type="caution">
    <text evidence="12">The sequence shown here is derived from an EMBL/GenBank/DDBJ whole genome shotgun (WGS) entry which is preliminary data.</text>
</comment>
<keyword evidence="6" id="KW-0862">Zinc</keyword>
<keyword evidence="2" id="KW-0808">Transferase</keyword>
<keyword evidence="8" id="KW-0324">Glycolysis</keyword>
<evidence type="ECO:0000256" key="4">
    <source>
        <dbReference type="ARBA" id="ARBA00022771"/>
    </source>
</evidence>
<evidence type="ECO:0000313" key="13">
    <source>
        <dbReference type="Proteomes" id="UP000601435"/>
    </source>
</evidence>
<feature type="compositionally biased region" description="Low complexity" evidence="10">
    <location>
        <begin position="580"/>
        <end position="593"/>
    </location>
</feature>
<keyword evidence="5" id="KW-0418">Kinase</keyword>
<dbReference type="SUPFAM" id="SSF53784">
    <property type="entry name" value="Phosphofructokinase"/>
    <property type="match status" value="1"/>
</dbReference>
<dbReference type="GO" id="GO:0005829">
    <property type="term" value="C:cytosol"/>
    <property type="evidence" value="ECO:0007669"/>
    <property type="project" value="TreeGrafter"/>
</dbReference>
<dbReference type="InterPro" id="IPR001876">
    <property type="entry name" value="Znf_RanBP2"/>
</dbReference>
<accession>A0A812ZUX8</accession>
<dbReference type="Pfam" id="PF00641">
    <property type="entry name" value="Zn_ribbon_RanBP"/>
    <property type="match status" value="1"/>
</dbReference>
<dbReference type="EMBL" id="CAJNJA010050031">
    <property type="protein sequence ID" value="CAE7839647.1"/>
    <property type="molecule type" value="Genomic_DNA"/>
</dbReference>
<dbReference type="InterPro" id="IPR035966">
    <property type="entry name" value="PKF_sf"/>
</dbReference>
<dbReference type="Gene3D" id="3.40.50.460">
    <property type="entry name" value="Phosphofructokinase domain"/>
    <property type="match status" value="1"/>
</dbReference>
<feature type="domain" description="RanBP2-type" evidence="11">
    <location>
        <begin position="547"/>
        <end position="576"/>
    </location>
</feature>
<dbReference type="OrthoDB" id="448279at2759"/>
<dbReference type="GO" id="GO:0008270">
    <property type="term" value="F:zinc ion binding"/>
    <property type="evidence" value="ECO:0007669"/>
    <property type="project" value="UniProtKB-KW"/>
</dbReference>
<name>A0A812ZUX8_9DINO</name>
<dbReference type="PROSITE" id="PS01358">
    <property type="entry name" value="ZF_RANBP2_1"/>
    <property type="match status" value="1"/>
</dbReference>
<dbReference type="InterPro" id="IPR000023">
    <property type="entry name" value="Phosphofructokinase_dom"/>
</dbReference>
<keyword evidence="1" id="KW-0963">Cytoplasm</keyword>
<dbReference type="AlphaFoldDB" id="A0A812ZUX8"/>
<dbReference type="GO" id="GO:0003872">
    <property type="term" value="F:6-phosphofructokinase activity"/>
    <property type="evidence" value="ECO:0007669"/>
    <property type="project" value="InterPro"/>
</dbReference>
<keyword evidence="13" id="KW-1185">Reference proteome</keyword>
<protein>
    <submittedName>
        <fullName evidence="12">Pfp protein</fullName>
    </submittedName>
</protein>
<feature type="region of interest" description="Disordered" evidence="10">
    <location>
        <begin position="612"/>
        <end position="715"/>
    </location>
</feature>
<dbReference type="InterPro" id="IPR036869">
    <property type="entry name" value="J_dom_sf"/>
</dbReference>
<reference evidence="12" key="1">
    <citation type="submission" date="2021-02" db="EMBL/GenBank/DDBJ databases">
        <authorList>
            <person name="Dougan E. K."/>
            <person name="Rhodes N."/>
            <person name="Thang M."/>
            <person name="Chan C."/>
        </authorList>
    </citation>
    <scope>NUCLEOTIDE SEQUENCE</scope>
</reference>
<dbReference type="PROSITE" id="PS50199">
    <property type="entry name" value="ZF_RANBP2_2"/>
    <property type="match status" value="1"/>
</dbReference>
<evidence type="ECO:0000256" key="6">
    <source>
        <dbReference type="ARBA" id="ARBA00022833"/>
    </source>
</evidence>
<feature type="compositionally biased region" description="Low complexity" evidence="10">
    <location>
        <begin position="675"/>
        <end position="692"/>
    </location>
</feature>
<keyword evidence="3" id="KW-0479">Metal-binding</keyword>
<feature type="compositionally biased region" description="Basic residues" evidence="10">
    <location>
        <begin position="633"/>
        <end position="646"/>
    </location>
</feature>
<feature type="compositionally biased region" description="Basic residues" evidence="10">
    <location>
        <begin position="656"/>
        <end position="674"/>
    </location>
</feature>
<evidence type="ECO:0000256" key="5">
    <source>
        <dbReference type="ARBA" id="ARBA00022777"/>
    </source>
</evidence>
<evidence type="ECO:0000256" key="8">
    <source>
        <dbReference type="ARBA" id="ARBA00023152"/>
    </source>
</evidence>